<evidence type="ECO:0000256" key="3">
    <source>
        <dbReference type="SAM" id="Phobius"/>
    </source>
</evidence>
<name>A0ABW1JGP1_9ACTN</name>
<feature type="transmembrane region" description="Helical" evidence="3">
    <location>
        <begin position="215"/>
        <end position="240"/>
    </location>
</feature>
<organism evidence="4 5">
    <name type="scientific">Angustibacter luteus</name>
    <dbReference type="NCBI Taxonomy" id="658456"/>
    <lineage>
        <taxon>Bacteria</taxon>
        <taxon>Bacillati</taxon>
        <taxon>Actinomycetota</taxon>
        <taxon>Actinomycetes</taxon>
        <taxon>Kineosporiales</taxon>
        <taxon>Kineosporiaceae</taxon>
    </lineage>
</organism>
<feature type="transmembrane region" description="Helical" evidence="3">
    <location>
        <begin position="376"/>
        <end position="405"/>
    </location>
</feature>
<comment type="similarity">
    <text evidence="2">Belongs to the CDP-alcohol phosphatidyltransferase class-I family.</text>
</comment>
<feature type="transmembrane region" description="Helical" evidence="3">
    <location>
        <begin position="246"/>
        <end position="264"/>
    </location>
</feature>
<keyword evidence="3" id="KW-1133">Transmembrane helix</keyword>
<keyword evidence="1 2" id="KW-0808">Transferase</keyword>
<keyword evidence="5" id="KW-1185">Reference proteome</keyword>
<accession>A0ABW1JGP1</accession>
<evidence type="ECO:0000256" key="1">
    <source>
        <dbReference type="ARBA" id="ARBA00022679"/>
    </source>
</evidence>
<dbReference type="InterPro" id="IPR043130">
    <property type="entry name" value="CDP-OH_PTrfase_TM_dom"/>
</dbReference>
<protein>
    <submittedName>
        <fullName evidence="4">CDP-alcohol phosphatidyltransferase family protein</fullName>
    </submittedName>
</protein>
<reference evidence="5" key="1">
    <citation type="journal article" date="2019" name="Int. J. Syst. Evol. Microbiol.">
        <title>The Global Catalogue of Microorganisms (GCM) 10K type strain sequencing project: providing services to taxonomists for standard genome sequencing and annotation.</title>
        <authorList>
            <consortium name="The Broad Institute Genomics Platform"/>
            <consortium name="The Broad Institute Genome Sequencing Center for Infectious Disease"/>
            <person name="Wu L."/>
            <person name="Ma J."/>
        </authorList>
    </citation>
    <scope>NUCLEOTIDE SEQUENCE [LARGE SCALE GENOMIC DNA]</scope>
    <source>
        <strain evidence="5">KACC 14249</strain>
    </source>
</reference>
<keyword evidence="3" id="KW-0472">Membrane</keyword>
<keyword evidence="3" id="KW-0812">Transmembrane</keyword>
<evidence type="ECO:0000313" key="5">
    <source>
        <dbReference type="Proteomes" id="UP001596189"/>
    </source>
</evidence>
<proteinExistence type="inferred from homology"/>
<comment type="caution">
    <text evidence="4">The sequence shown here is derived from an EMBL/GenBank/DDBJ whole genome shotgun (WGS) entry which is preliminary data.</text>
</comment>
<feature type="transmembrane region" description="Helical" evidence="3">
    <location>
        <begin position="535"/>
        <end position="556"/>
    </location>
</feature>
<evidence type="ECO:0000256" key="2">
    <source>
        <dbReference type="RuleBase" id="RU003750"/>
    </source>
</evidence>
<feature type="transmembrane region" description="Helical" evidence="3">
    <location>
        <begin position="510"/>
        <end position="529"/>
    </location>
</feature>
<dbReference type="RefSeq" id="WP_345715102.1">
    <property type="nucleotide sequence ID" value="NZ_BAABFP010000002.1"/>
</dbReference>
<dbReference type="InterPro" id="IPR000462">
    <property type="entry name" value="CDP-OH_P_trans"/>
</dbReference>
<evidence type="ECO:0000313" key="4">
    <source>
        <dbReference type="EMBL" id="MFC6008205.1"/>
    </source>
</evidence>
<dbReference type="Gene3D" id="1.20.120.1760">
    <property type="match status" value="1"/>
</dbReference>
<dbReference type="Proteomes" id="UP001596189">
    <property type="component" value="Unassembled WGS sequence"/>
</dbReference>
<gene>
    <name evidence="4" type="ORF">ACFQDO_13800</name>
</gene>
<dbReference type="InterPro" id="IPR048254">
    <property type="entry name" value="CDP_ALCOHOL_P_TRANSF_CS"/>
</dbReference>
<dbReference type="PROSITE" id="PS00379">
    <property type="entry name" value="CDP_ALCOHOL_P_TRANSF"/>
    <property type="match status" value="1"/>
</dbReference>
<dbReference type="Pfam" id="PF01066">
    <property type="entry name" value="CDP-OH_P_transf"/>
    <property type="match status" value="1"/>
</dbReference>
<feature type="transmembrane region" description="Helical" evidence="3">
    <location>
        <begin position="471"/>
        <end position="490"/>
    </location>
</feature>
<dbReference type="EMBL" id="JBHSRD010000004">
    <property type="protein sequence ID" value="MFC6008205.1"/>
    <property type="molecule type" value="Genomic_DNA"/>
</dbReference>
<sequence>MRPATTEVLVVVDQVAPGAALTHLPEGELLADVVGERATHEAGVLRGRLAADSMTSAVDQLVAALRDSTSAPLALVDGALVAGPTLLGDVVAEPDGLGRILRDDRGQVLALRVAAGAREDLAQALERAASGWPPRRLLDAVADVAVDLGGAGRELTPGSFLATLAQTPDEAVGADERVGAVDEAALRLRRASRSDDGFLSTFLVRPLSRPLTRRAVGAGLAPAQVTAVALLLGLLSALAYAGGSRVWLVVGSVLLLTSLVVDCVDGELARYTRTTSARGAWLDVAADRIKEYAVYGALAAGVVGAGHEQWLLALASLGLLVTRHFVDFGFAARQVGGSAATTAAEGAVGSWSARTDARPAVRYAKRAVIAPVGERTILLAVLAPTVGVRWTFVVLLALGVVAAGWTTAGRLGRALASRVRPSESARAQLAVQVDGRPLPLHGWRVGGPLGWLIPAGSRALEQFGALLLVDWLAPAALPGLFGWLAVVAIAEYDVTYRGRLTGATAATGPLTVLGWPLRLAAVLVVAALAPDVAGWVFGIGAVLLGGSVLASSRAYWSRWVPSTP</sequence>